<dbReference type="Proteomes" id="UP001148629">
    <property type="component" value="Unassembled WGS sequence"/>
</dbReference>
<sequence length="970" mass="105843">MDVSLDSDALNQLNTAEAKALHDISNSLSACGVGKIVNLPQIIVVGEQSAGKSSVLEAISHVRFPTDSNLCTRFATELILRQADETRVDVSVRFADKSKASQSFQRTGFRENDLPDIIKEAKECMGFARAGREFSKDVLRLEIEGPGMYPLSLVDLPGLFHADTETQSLGGKDTVDELVGSYMRQKNSIILVVITANNQLANHVALSRVKEIDPQRQRTIGVITKPDLTRPGYADEKTYVRVAKNQEGANKLQLGWHVLRNRAEDEESLEARDEIEETFFKTGAWASIPREDRGIANLRKKLSRVLYNHIRNSLPGVVEDIEGKLRERQEELAQLGSPRSSPEDMRSFLLTISSKFQRLARDGIYGRYNDTFFGGLEDEDRKFRAQLRNFNRAFDYILKTKGSTQVVVEDEDGEADTDELPEYLEDFLARFPYECPDPEIITREELNTQLQKQAAANQGCEFPGSPNKDLAIQLFKKQAAPWEDIAKFHVRRVTLAAKAFVDELFKHVIGPAHTNQTTEAILSTCVDPFFSEKERILDEKLQELLRPYSVGYALPLDFAELMRDKYPELFDGDAKAKLTTNKIKQAITSDDGLQDDEFGTENVIDSMLAYYEMSRRTFTDNIINLAIESCLVCDVPEILTPTAVDRMSRERLQELAAESEDTTSRRKNLQEEVDILRQGLAQCRRYRPRTVTGEYPAAIESERFSATSPSTVPIVRAPLPEQPVAAAAGSGSQRPSVSSTTTGTPPNSSAPTSSDLVAPTIPIAKPSTASTTSAAPNDLGLFGSTPGASATSVPEPSSAIPASNGLSPFRQRFNAYRASNPKPSPASPDPNSFRSFGSKPVASATDSTPASPAPNGFGLFGSKPSTSTAAAGFGGFSSASATPNSPPWTSPFGSGSTTSQPSFGQSSSTGPFKSVLDGQATAPKLTGFSFMPASSSPATTSQTNKANDRSSFFGSISTNDNASVFESSWP</sequence>
<reference evidence="1" key="1">
    <citation type="submission" date="2022-08" db="EMBL/GenBank/DDBJ databases">
        <title>Genome Sequence of Fusarium decemcellulare.</title>
        <authorList>
            <person name="Buettner E."/>
        </authorList>
    </citation>
    <scope>NUCLEOTIDE SEQUENCE</scope>
    <source>
        <strain evidence="1">Babe19</strain>
    </source>
</reference>
<accession>A0ACC1S4A7</accession>
<gene>
    <name evidence="1" type="ORF">NM208_g8704</name>
</gene>
<organism evidence="1 2">
    <name type="scientific">Fusarium decemcellulare</name>
    <dbReference type="NCBI Taxonomy" id="57161"/>
    <lineage>
        <taxon>Eukaryota</taxon>
        <taxon>Fungi</taxon>
        <taxon>Dikarya</taxon>
        <taxon>Ascomycota</taxon>
        <taxon>Pezizomycotina</taxon>
        <taxon>Sordariomycetes</taxon>
        <taxon>Hypocreomycetidae</taxon>
        <taxon>Hypocreales</taxon>
        <taxon>Nectriaceae</taxon>
        <taxon>Fusarium</taxon>
        <taxon>Fusarium decemcellulare species complex</taxon>
    </lineage>
</organism>
<comment type="caution">
    <text evidence="1">The sequence shown here is derived from an EMBL/GenBank/DDBJ whole genome shotgun (WGS) entry which is preliminary data.</text>
</comment>
<name>A0ACC1S4A7_9HYPO</name>
<dbReference type="EMBL" id="JANRMS010001020">
    <property type="protein sequence ID" value="KAJ3531839.1"/>
    <property type="molecule type" value="Genomic_DNA"/>
</dbReference>
<evidence type="ECO:0000313" key="1">
    <source>
        <dbReference type="EMBL" id="KAJ3531839.1"/>
    </source>
</evidence>
<proteinExistence type="predicted"/>
<keyword evidence="2" id="KW-1185">Reference proteome</keyword>
<evidence type="ECO:0000313" key="2">
    <source>
        <dbReference type="Proteomes" id="UP001148629"/>
    </source>
</evidence>
<protein>
    <submittedName>
        <fullName evidence="1">Uncharacterized protein</fullName>
    </submittedName>
</protein>